<accession>A0A4V3USG1</accession>
<evidence type="ECO:0008006" key="4">
    <source>
        <dbReference type="Google" id="ProtNLM"/>
    </source>
</evidence>
<dbReference type="OrthoDB" id="7476745at2"/>
<dbReference type="RefSeq" id="WP_136258969.1">
    <property type="nucleotide sequence ID" value="NZ_MWIO01000032.1"/>
</dbReference>
<dbReference type="Proteomes" id="UP000306317">
    <property type="component" value="Unassembled WGS sequence"/>
</dbReference>
<keyword evidence="1" id="KW-0732">Signal</keyword>
<comment type="caution">
    <text evidence="2">The sequence shown here is derived from an EMBL/GenBank/DDBJ whole genome shotgun (WGS) entry which is preliminary data.</text>
</comment>
<feature type="chain" id="PRO_5020514958" description="Lipoprotein" evidence="1">
    <location>
        <begin position="21"/>
        <end position="325"/>
    </location>
</feature>
<reference evidence="2 3" key="1">
    <citation type="submission" date="2017-02" db="EMBL/GenBank/DDBJ databases">
        <title>Whole genome sequencing of Rhodanobacter lindaniclasticus DSM 17932.</title>
        <authorList>
            <person name="Kumar S."/>
            <person name="Patil P."/>
            <person name="Patil P.B."/>
        </authorList>
    </citation>
    <scope>NUCLEOTIDE SEQUENCE [LARGE SCALE GENOMIC DNA]</scope>
    <source>
        <strain evidence="2 3">DSM 17932</strain>
    </source>
</reference>
<proteinExistence type="predicted"/>
<feature type="signal peptide" evidence="1">
    <location>
        <begin position="1"/>
        <end position="20"/>
    </location>
</feature>
<gene>
    <name evidence="2" type="ORF">B1991_12215</name>
</gene>
<sequence>MHTSQLAGLLLIAGLLCACGADKAGTATAGGNGRAAAQAAAPSDDASAEDVAAAARGDVDCPVDAAPNAPGTPVDDIVGVRPGMSYEQAANAVMCSGPLLVVKPENSRGFEINTFGQTLRQGFSARFAEPRVHKSGRQIVQEMERDAMARGMNAVRQDMQPGQSKWFVATMGMPGQEKAISVAREQWFEQDRNPTVDSVEQALLAKYGTSTERNDQGDTHQLRWAYDPRGRLITETSPLFNQCRGAADPDSGVSLSADCGLVVAANVVPLRGNPALAQYLQVGVVDQAGGYQALTDTQQGLQAMDAERRAQQVREAGKNAQAPQL</sequence>
<organism evidence="2 3">
    <name type="scientific">Rhodanobacter lindaniclasticus</name>
    <dbReference type="NCBI Taxonomy" id="75310"/>
    <lineage>
        <taxon>Bacteria</taxon>
        <taxon>Pseudomonadati</taxon>
        <taxon>Pseudomonadota</taxon>
        <taxon>Gammaproteobacteria</taxon>
        <taxon>Lysobacterales</taxon>
        <taxon>Rhodanobacteraceae</taxon>
        <taxon>Rhodanobacter</taxon>
    </lineage>
</organism>
<dbReference type="AlphaFoldDB" id="A0A4V3USG1"/>
<dbReference type="EMBL" id="MWIO01000032">
    <property type="protein sequence ID" value="THD06591.1"/>
    <property type="molecule type" value="Genomic_DNA"/>
</dbReference>
<evidence type="ECO:0000313" key="2">
    <source>
        <dbReference type="EMBL" id="THD06591.1"/>
    </source>
</evidence>
<protein>
    <recommendedName>
        <fullName evidence="4">Lipoprotein</fullName>
    </recommendedName>
</protein>
<evidence type="ECO:0000256" key="1">
    <source>
        <dbReference type="SAM" id="SignalP"/>
    </source>
</evidence>
<evidence type="ECO:0000313" key="3">
    <source>
        <dbReference type="Proteomes" id="UP000306317"/>
    </source>
</evidence>
<name>A0A4V3USG1_9GAMM</name>
<keyword evidence="3" id="KW-1185">Reference proteome</keyword>